<proteinExistence type="predicted"/>
<dbReference type="AlphaFoldDB" id="A0A063Y2W2"/>
<comment type="caution">
    <text evidence="1">The sequence shown here is derived from an EMBL/GenBank/DDBJ whole genome shotgun (WGS) entry which is preliminary data.</text>
</comment>
<dbReference type="OrthoDB" id="6195408at2"/>
<dbReference type="InterPro" id="IPR004596">
    <property type="entry name" value="Cell_div_suppressor_SulA"/>
</dbReference>
<dbReference type="Proteomes" id="UP000027318">
    <property type="component" value="Unassembled WGS sequence"/>
</dbReference>
<dbReference type="InterPro" id="IPR027417">
    <property type="entry name" value="P-loop_NTPase"/>
</dbReference>
<evidence type="ECO:0008006" key="3">
    <source>
        <dbReference type="Google" id="ProtNLM"/>
    </source>
</evidence>
<evidence type="ECO:0000313" key="1">
    <source>
        <dbReference type="EMBL" id="KDE39465.1"/>
    </source>
</evidence>
<dbReference type="SUPFAM" id="SSF52540">
    <property type="entry name" value="P-loop containing nucleoside triphosphate hydrolases"/>
    <property type="match status" value="1"/>
</dbReference>
<organism evidence="1 2">
    <name type="scientific">Nitrincola lacisaponensis</name>
    <dbReference type="NCBI Taxonomy" id="267850"/>
    <lineage>
        <taxon>Bacteria</taxon>
        <taxon>Pseudomonadati</taxon>
        <taxon>Pseudomonadota</taxon>
        <taxon>Gammaproteobacteria</taxon>
        <taxon>Oceanospirillales</taxon>
        <taxon>Oceanospirillaceae</taxon>
        <taxon>Nitrincola</taxon>
    </lineage>
</organism>
<protein>
    <recommendedName>
        <fullName evidence="3">SOS cell division inhibitor SulA</fullName>
    </recommendedName>
</protein>
<dbReference type="STRING" id="267850.ADINL_2594"/>
<dbReference type="EMBL" id="JMSZ01000032">
    <property type="protein sequence ID" value="KDE39465.1"/>
    <property type="molecule type" value="Genomic_DNA"/>
</dbReference>
<dbReference type="Pfam" id="PF03846">
    <property type="entry name" value="SulA"/>
    <property type="match status" value="1"/>
</dbReference>
<sequence>MYQAHTAIESIIRQPTQFLPLLADASLQSRWVTLIDPPELPEQQQLIDAGVDIRKLRIVHTRNRHQWLKTLSTCVCNGLNSLVVAWPEPSVSHATVKALGEACQHGKSFCLLLGNRHPMTMTATTPIQQEEQLQLAL</sequence>
<name>A0A063Y2W2_9GAMM</name>
<evidence type="ECO:0000313" key="2">
    <source>
        <dbReference type="Proteomes" id="UP000027318"/>
    </source>
</evidence>
<reference evidence="1 2" key="1">
    <citation type="journal article" date="2005" name="Int. J. Syst. Evol. Microbiol.">
        <title>Nitrincola lacisaponensis gen. nov., sp. nov., a novel alkaliphilic bacterium isolated from an alkaline, saline lake.</title>
        <authorList>
            <person name="Dimitriu P.A."/>
            <person name="Shukla S.K."/>
            <person name="Conradt J."/>
            <person name="Marquez M.C."/>
            <person name="Ventosa A."/>
            <person name="Maglia A."/>
            <person name="Peyton B.M."/>
            <person name="Pinkart H.C."/>
            <person name="Mormile M.R."/>
        </authorList>
    </citation>
    <scope>NUCLEOTIDE SEQUENCE [LARGE SCALE GENOMIC DNA]</scope>
    <source>
        <strain evidence="1 2">4CA</strain>
    </source>
</reference>
<gene>
    <name evidence="1" type="ORF">ADINL_2594</name>
</gene>
<accession>A0A063Y2W2</accession>
<dbReference type="GO" id="GO:0051782">
    <property type="term" value="P:negative regulation of cell division"/>
    <property type="evidence" value="ECO:0007669"/>
    <property type="project" value="InterPro"/>
</dbReference>
<keyword evidence="2" id="KW-1185">Reference proteome</keyword>
<dbReference type="Gene3D" id="3.40.50.300">
    <property type="entry name" value="P-loop containing nucleotide triphosphate hydrolases"/>
    <property type="match status" value="1"/>
</dbReference>
<dbReference type="GO" id="GO:0009432">
    <property type="term" value="P:SOS response"/>
    <property type="evidence" value="ECO:0007669"/>
    <property type="project" value="InterPro"/>
</dbReference>
<dbReference type="RefSeq" id="WP_036548580.1">
    <property type="nucleotide sequence ID" value="NZ_JBKBNO010000002.1"/>
</dbReference>